<dbReference type="Proteomes" id="UP001516400">
    <property type="component" value="Unassembled WGS sequence"/>
</dbReference>
<evidence type="ECO:0000313" key="2">
    <source>
        <dbReference type="Proteomes" id="UP001516400"/>
    </source>
</evidence>
<dbReference type="PANTHER" id="PTHR33939:SF1">
    <property type="entry name" value="DUF4371 DOMAIN-CONTAINING PROTEIN"/>
    <property type="match status" value="1"/>
</dbReference>
<dbReference type="EMBL" id="JABFTP020000185">
    <property type="protein sequence ID" value="KAL3286509.1"/>
    <property type="molecule type" value="Genomic_DNA"/>
</dbReference>
<organism evidence="1 2">
    <name type="scientific">Cryptolaemus montrouzieri</name>
    <dbReference type="NCBI Taxonomy" id="559131"/>
    <lineage>
        <taxon>Eukaryota</taxon>
        <taxon>Metazoa</taxon>
        <taxon>Ecdysozoa</taxon>
        <taxon>Arthropoda</taxon>
        <taxon>Hexapoda</taxon>
        <taxon>Insecta</taxon>
        <taxon>Pterygota</taxon>
        <taxon>Neoptera</taxon>
        <taxon>Endopterygota</taxon>
        <taxon>Coleoptera</taxon>
        <taxon>Polyphaga</taxon>
        <taxon>Cucujiformia</taxon>
        <taxon>Coccinelloidea</taxon>
        <taxon>Coccinellidae</taxon>
        <taxon>Scymninae</taxon>
        <taxon>Scymnini</taxon>
        <taxon>Cryptolaemus</taxon>
    </lineage>
</organism>
<protein>
    <recommendedName>
        <fullName evidence="3">Transposase</fullName>
    </recommendedName>
</protein>
<proteinExistence type="predicted"/>
<comment type="caution">
    <text evidence="1">The sequence shown here is derived from an EMBL/GenBank/DDBJ whole genome shotgun (WGS) entry which is preliminary data.</text>
</comment>
<dbReference type="PANTHER" id="PTHR33939">
    <property type="entry name" value="PROTEIN CBG22215"/>
    <property type="match status" value="1"/>
</dbReference>
<dbReference type="AlphaFoldDB" id="A0ABD2P6R6"/>
<name>A0ABD2P6R6_9CUCU</name>
<dbReference type="InterPro" id="IPR036397">
    <property type="entry name" value="RNaseH_sf"/>
</dbReference>
<reference evidence="1 2" key="1">
    <citation type="journal article" date="2021" name="BMC Biol.">
        <title>Horizontally acquired antibacterial genes associated with adaptive radiation of ladybird beetles.</title>
        <authorList>
            <person name="Li H.S."/>
            <person name="Tang X.F."/>
            <person name="Huang Y.H."/>
            <person name="Xu Z.Y."/>
            <person name="Chen M.L."/>
            <person name="Du X.Y."/>
            <person name="Qiu B.Y."/>
            <person name="Chen P.T."/>
            <person name="Zhang W."/>
            <person name="Slipinski A."/>
            <person name="Escalona H.E."/>
            <person name="Waterhouse R.M."/>
            <person name="Zwick A."/>
            <person name="Pang H."/>
        </authorList>
    </citation>
    <scope>NUCLEOTIDE SEQUENCE [LARGE SCALE GENOMIC DNA]</scope>
    <source>
        <strain evidence="1">SYSU2018</strain>
    </source>
</reference>
<keyword evidence="2" id="KW-1185">Reference proteome</keyword>
<evidence type="ECO:0008006" key="3">
    <source>
        <dbReference type="Google" id="ProtNLM"/>
    </source>
</evidence>
<sequence length="182" mass="21245">MKDYVNLFIFKEGTISRSCQDDNKKSVNETKVGGIRFIVLHAGNRHCFIPGAELVFSSKTLDSDYHGAMNQENIKHWNKSKPIYEIDNLAEEYGHEVLRLPPYHCIFNPIENIWGITKNYYRDHVGREGSSDELSLSVWKKAVQKMTPEVWSKTIEHTQKEIYANFIMILKMLPFDNKYGRE</sequence>
<dbReference type="Gene3D" id="3.30.420.10">
    <property type="entry name" value="Ribonuclease H-like superfamily/Ribonuclease H"/>
    <property type="match status" value="1"/>
</dbReference>
<evidence type="ECO:0000313" key="1">
    <source>
        <dbReference type="EMBL" id="KAL3286509.1"/>
    </source>
</evidence>
<gene>
    <name evidence="1" type="ORF">HHI36_001014</name>
</gene>
<accession>A0ABD2P6R6</accession>